<evidence type="ECO:0000313" key="3">
    <source>
        <dbReference type="Proteomes" id="UP000178851"/>
    </source>
</evidence>
<keyword evidence="1" id="KW-0812">Transmembrane</keyword>
<accession>A0A1F7YIN4</accession>
<gene>
    <name evidence="2" type="ORF">A2627_04200</name>
</gene>
<sequence>MKGKRLRIKKRRKNFLPTFIITISLWILVGLIVYFISPDTSGVIPFFFVILLLALFFSLSIIFANKRRGIISSLVIEIFLLLRYFDIGNLINLLLLAGVAVAFEFYFTKVLDSD</sequence>
<proteinExistence type="predicted"/>
<feature type="transmembrane region" description="Helical" evidence="1">
    <location>
        <begin position="84"/>
        <end position="107"/>
    </location>
</feature>
<feature type="transmembrane region" description="Helical" evidence="1">
    <location>
        <begin position="43"/>
        <end position="64"/>
    </location>
</feature>
<keyword evidence="1" id="KW-1133">Transmembrane helix</keyword>
<keyword evidence="1" id="KW-0472">Membrane</keyword>
<feature type="transmembrane region" description="Helical" evidence="1">
    <location>
        <begin position="15"/>
        <end position="37"/>
    </location>
</feature>
<name>A0A1F7YIN4_9BACT</name>
<reference evidence="2 3" key="1">
    <citation type="journal article" date="2016" name="Nat. Commun.">
        <title>Thousands of microbial genomes shed light on interconnected biogeochemical processes in an aquifer system.</title>
        <authorList>
            <person name="Anantharaman K."/>
            <person name="Brown C.T."/>
            <person name="Hug L.A."/>
            <person name="Sharon I."/>
            <person name="Castelle C.J."/>
            <person name="Probst A.J."/>
            <person name="Thomas B.C."/>
            <person name="Singh A."/>
            <person name="Wilkins M.J."/>
            <person name="Karaoz U."/>
            <person name="Brodie E.L."/>
            <person name="Williams K.H."/>
            <person name="Hubbard S.S."/>
            <person name="Banfield J.F."/>
        </authorList>
    </citation>
    <scope>NUCLEOTIDE SEQUENCE [LARGE SCALE GENOMIC DNA]</scope>
</reference>
<organism evidence="2 3">
    <name type="scientific">Candidatus Woesebacteria bacterium RIFCSPHIGHO2_01_FULL_39_28</name>
    <dbReference type="NCBI Taxonomy" id="1802496"/>
    <lineage>
        <taxon>Bacteria</taxon>
        <taxon>Candidatus Woeseibacteriota</taxon>
    </lineage>
</organism>
<evidence type="ECO:0000256" key="1">
    <source>
        <dbReference type="SAM" id="Phobius"/>
    </source>
</evidence>
<evidence type="ECO:0000313" key="2">
    <source>
        <dbReference type="EMBL" id="OGM26749.1"/>
    </source>
</evidence>
<dbReference type="AlphaFoldDB" id="A0A1F7YIN4"/>
<dbReference type="EMBL" id="MGGI01000011">
    <property type="protein sequence ID" value="OGM26749.1"/>
    <property type="molecule type" value="Genomic_DNA"/>
</dbReference>
<dbReference type="Proteomes" id="UP000178851">
    <property type="component" value="Unassembled WGS sequence"/>
</dbReference>
<comment type="caution">
    <text evidence="2">The sequence shown here is derived from an EMBL/GenBank/DDBJ whole genome shotgun (WGS) entry which is preliminary data.</text>
</comment>
<protein>
    <submittedName>
        <fullName evidence="2">Uncharacterized protein</fullName>
    </submittedName>
</protein>